<comment type="caution">
    <text evidence="5">The sequence shown here is derived from an EMBL/GenBank/DDBJ whole genome shotgun (WGS) entry which is preliminary data.</text>
</comment>
<dbReference type="PROSITE" id="PS50297">
    <property type="entry name" value="ANK_REP_REGION"/>
    <property type="match status" value="5"/>
</dbReference>
<dbReference type="Gene3D" id="3.40.50.300">
    <property type="entry name" value="P-loop containing nucleotide triphosphate hydrolases"/>
    <property type="match status" value="1"/>
</dbReference>
<evidence type="ECO:0000256" key="1">
    <source>
        <dbReference type="ARBA" id="ARBA00022737"/>
    </source>
</evidence>
<keyword evidence="2 3" id="KW-0040">ANK repeat</keyword>
<feature type="repeat" description="ANK" evidence="3">
    <location>
        <begin position="1053"/>
        <end position="1075"/>
    </location>
</feature>
<dbReference type="PROSITE" id="PS50088">
    <property type="entry name" value="ANK_REPEAT"/>
    <property type="match status" value="5"/>
</dbReference>
<dbReference type="InterPro" id="IPR036770">
    <property type="entry name" value="Ankyrin_rpt-contain_sf"/>
</dbReference>
<dbReference type="EMBL" id="NHYE01004815">
    <property type="protein sequence ID" value="PPQ81894.1"/>
    <property type="molecule type" value="Genomic_DNA"/>
</dbReference>
<sequence>MMVEMFNNANNVLIEGSSINIQVNDSPAKESNLAKLRQMAEWLTPLNFRAIQSDTYSKHAPGTGGWFLERQDFSNWISGERTSLSISGIPGAGKTILSSIIISHLEVYMEKNAETALAYAYFRHNESYSPSDILAAMIKQLIEGHHSAYAYLEGIYDDHKKKAVRPSVDDLVRISRGLIERLGKVYIVVDALDEASEDCRSKILRILSSLSISLLITTRPLDLSRLLPGSTTEVRIDDQTLHDIEAFATKHLEENDRIQSIIQGDEDLHTKVLCKVKEKSQGMFLAVFLHVDALSRCTNKKQLLKAAECLPSTLHAIYEATLQRIEAQEAELVSIAKRTIVWVTYAFRSLKIEELERVVAILPDEPGYCEDNITPLNLLVAWCCGLLVVDKKSNMVRLAHYTTYDFVKSLGRMTFPNPHTLLTSCCITYLRAFNFQDYANCLRHRWCGDVVFNQDGLFVYAYSFWPHHAKISRGQEAAELLIGVVDFVSSIPGYPMFISSIKYRSSRHVAAYYRFHSRIRDGQYPMFIASVKYWPPCHVAAYYGLLDVLRKIPDFQCQRTTDGQTSLMLAVVQGHFDVVEFLLSDNDVDINAIDKGGFTALHLAATVGDEAMVKLLLAHHAIDVNPKIHGFTPLHLAVIDDNELLHKLHLSHELLEPDNEHIYARTPSCEKNRKHVMRLLTAHPKIDVHARNDHTGTVFQTACIHAPVDIVQFLIEQGIDTILHDDLEWQLAVVAAITGLNVPVLEFLLSQRRDAEHQLKRQQNQELNRAGFYPPKLSDVRKDYDNGLTFLHIAVKPSCKGGAQLLKSRKCCIQLLLSHQETDINAKNYRGNTALHVICDCADVGGYKQEVVEAILSHPEVDVNARNNDSDTALDLLCKRGSLGPAKLLLSHPGIGIAIHAFPIIFSEPWVAQFEEYARSLICHPCVDVNEKGGNGNTVLHLICDWGASPCQSTPFLERIFELLISAGIDPNIQGYHGWTALQKAFSHNSINIVPLLLKIPGLEVDPKDPLLRNIVRRAGQLQRAKAENPQWYMGIIRGLLSKGLDVNAQDNDGQTALHYACALGLQDIVELFLSDLSGRIAVNVRDHKGKTALHLAQKNGHREIVFLLREHEDRRAPTILTIMASAGRRCWSDHNKKSGYRVFEMGAITDLLSKGADINAQDEHGMTALHWACSLGFHSIVELLLSYPDIDVNRKTILYEALPLHLASPKNYPAILSLFQKAGKVSINFKRTAGRQADDASKRRKLQPCCEMVRREDRDEYDGSAHT</sequence>
<dbReference type="Proteomes" id="UP000284706">
    <property type="component" value="Unassembled WGS sequence"/>
</dbReference>
<feature type="repeat" description="ANK" evidence="3">
    <location>
        <begin position="1165"/>
        <end position="1187"/>
    </location>
</feature>
<evidence type="ECO:0000313" key="6">
    <source>
        <dbReference type="Proteomes" id="UP000284706"/>
    </source>
</evidence>
<keyword evidence="1" id="KW-0677">Repeat</keyword>
<feature type="repeat" description="ANK" evidence="3">
    <location>
        <begin position="562"/>
        <end position="595"/>
    </location>
</feature>
<proteinExistence type="predicted"/>
<feature type="domain" description="Nephrocystin 3-like N-terminal" evidence="4">
    <location>
        <begin position="62"/>
        <end position="216"/>
    </location>
</feature>
<organism evidence="5 6">
    <name type="scientific">Gymnopilus dilepis</name>
    <dbReference type="NCBI Taxonomy" id="231916"/>
    <lineage>
        <taxon>Eukaryota</taxon>
        <taxon>Fungi</taxon>
        <taxon>Dikarya</taxon>
        <taxon>Basidiomycota</taxon>
        <taxon>Agaricomycotina</taxon>
        <taxon>Agaricomycetes</taxon>
        <taxon>Agaricomycetidae</taxon>
        <taxon>Agaricales</taxon>
        <taxon>Agaricineae</taxon>
        <taxon>Hymenogastraceae</taxon>
        <taxon>Gymnopilus</taxon>
    </lineage>
</organism>
<evidence type="ECO:0000259" key="4">
    <source>
        <dbReference type="Pfam" id="PF24883"/>
    </source>
</evidence>
<evidence type="ECO:0000313" key="5">
    <source>
        <dbReference type="EMBL" id="PPQ81894.1"/>
    </source>
</evidence>
<accession>A0A409WTN0</accession>
<dbReference type="InParanoid" id="A0A409WTN0"/>
<dbReference type="InterPro" id="IPR056884">
    <property type="entry name" value="NPHP3-like_N"/>
</dbReference>
<dbReference type="Gene3D" id="1.25.40.20">
    <property type="entry name" value="Ankyrin repeat-containing domain"/>
    <property type="match status" value="5"/>
</dbReference>
<dbReference type="Pfam" id="PF24883">
    <property type="entry name" value="NPHP3_N"/>
    <property type="match status" value="1"/>
</dbReference>
<reference evidence="5 6" key="1">
    <citation type="journal article" date="2018" name="Evol. Lett.">
        <title>Horizontal gene cluster transfer increased hallucinogenic mushroom diversity.</title>
        <authorList>
            <person name="Reynolds H.T."/>
            <person name="Vijayakumar V."/>
            <person name="Gluck-Thaler E."/>
            <person name="Korotkin H.B."/>
            <person name="Matheny P.B."/>
            <person name="Slot J.C."/>
        </authorList>
    </citation>
    <scope>NUCLEOTIDE SEQUENCE [LARGE SCALE GENOMIC DNA]</scope>
    <source>
        <strain evidence="5 6">SRW20</strain>
    </source>
</reference>
<dbReference type="SUPFAM" id="SSF48403">
    <property type="entry name" value="Ankyrin repeat"/>
    <property type="match status" value="3"/>
</dbReference>
<evidence type="ECO:0000256" key="2">
    <source>
        <dbReference type="ARBA" id="ARBA00023043"/>
    </source>
</evidence>
<dbReference type="Pfam" id="PF12796">
    <property type="entry name" value="Ank_2"/>
    <property type="match status" value="4"/>
</dbReference>
<keyword evidence="6" id="KW-1185">Reference proteome</keyword>
<dbReference type="PANTHER" id="PTHR24123">
    <property type="entry name" value="ANKYRIN REPEAT-CONTAINING"/>
    <property type="match status" value="1"/>
</dbReference>
<feature type="repeat" description="ANK" evidence="3">
    <location>
        <begin position="596"/>
        <end position="621"/>
    </location>
</feature>
<dbReference type="InterPro" id="IPR002110">
    <property type="entry name" value="Ankyrin_rpt"/>
</dbReference>
<dbReference type="InterPro" id="IPR027417">
    <property type="entry name" value="P-loop_NTPase"/>
</dbReference>
<dbReference type="PANTHER" id="PTHR24123:SF33">
    <property type="entry name" value="PROTEIN HOS4"/>
    <property type="match status" value="1"/>
</dbReference>
<dbReference type="OrthoDB" id="448455at2759"/>
<dbReference type="SMART" id="SM00248">
    <property type="entry name" value="ANK"/>
    <property type="match status" value="13"/>
</dbReference>
<dbReference type="PRINTS" id="PR01415">
    <property type="entry name" value="ANKYRIN"/>
</dbReference>
<protein>
    <recommendedName>
        <fullName evidence="4">Nephrocystin 3-like N-terminal domain-containing protein</fullName>
    </recommendedName>
</protein>
<name>A0A409WTN0_9AGAR</name>
<evidence type="ECO:0000256" key="3">
    <source>
        <dbReference type="PROSITE-ProRule" id="PRU00023"/>
    </source>
</evidence>
<dbReference type="SUPFAM" id="SSF52540">
    <property type="entry name" value="P-loop containing nucleoside triphosphate hydrolases"/>
    <property type="match status" value="1"/>
</dbReference>
<feature type="repeat" description="ANK" evidence="3">
    <location>
        <begin position="1089"/>
        <end position="1109"/>
    </location>
</feature>
<dbReference type="STRING" id="231916.A0A409WTN0"/>
<gene>
    <name evidence="5" type="ORF">CVT26_014323</name>
</gene>
<dbReference type="Pfam" id="PF13637">
    <property type="entry name" value="Ank_4"/>
    <property type="match status" value="1"/>
</dbReference>
<dbReference type="InterPro" id="IPR051165">
    <property type="entry name" value="Multifunctional_ANK_Repeat"/>
</dbReference>
<dbReference type="AlphaFoldDB" id="A0A409WTN0"/>